<dbReference type="SUPFAM" id="SSF56112">
    <property type="entry name" value="Protein kinase-like (PK-like)"/>
    <property type="match status" value="1"/>
</dbReference>
<dbReference type="EMBL" id="PKMF04000229">
    <property type="protein sequence ID" value="KAK7842016.1"/>
    <property type="molecule type" value="Genomic_DNA"/>
</dbReference>
<evidence type="ECO:0000313" key="3">
    <source>
        <dbReference type="EMBL" id="KAK7842016.1"/>
    </source>
</evidence>
<dbReference type="InterPro" id="IPR056561">
    <property type="entry name" value="NFP_LYK_LysM1"/>
</dbReference>
<protein>
    <submittedName>
        <fullName evidence="3">Protein lyk5</fullName>
    </submittedName>
</protein>
<name>A0AAW0KVH6_QUESU</name>
<accession>A0AAW0KVH6</accession>
<dbReference type="GO" id="GO:0004672">
    <property type="term" value="F:protein kinase activity"/>
    <property type="evidence" value="ECO:0007669"/>
    <property type="project" value="InterPro"/>
</dbReference>
<proteinExistence type="predicted"/>
<dbReference type="Pfam" id="PF07714">
    <property type="entry name" value="PK_Tyr_Ser-Thr"/>
    <property type="match status" value="1"/>
</dbReference>
<dbReference type="InterPro" id="IPR001245">
    <property type="entry name" value="Ser-Thr/Tyr_kinase_cat_dom"/>
</dbReference>
<organism evidence="3 4">
    <name type="scientific">Quercus suber</name>
    <name type="common">Cork oak</name>
    <dbReference type="NCBI Taxonomy" id="58331"/>
    <lineage>
        <taxon>Eukaryota</taxon>
        <taxon>Viridiplantae</taxon>
        <taxon>Streptophyta</taxon>
        <taxon>Embryophyta</taxon>
        <taxon>Tracheophyta</taxon>
        <taxon>Spermatophyta</taxon>
        <taxon>Magnoliopsida</taxon>
        <taxon>eudicotyledons</taxon>
        <taxon>Gunneridae</taxon>
        <taxon>Pentapetalae</taxon>
        <taxon>rosids</taxon>
        <taxon>fabids</taxon>
        <taxon>Fagales</taxon>
        <taxon>Fagaceae</taxon>
        <taxon>Quercus</taxon>
    </lineage>
</organism>
<comment type="caution">
    <text evidence="3">The sequence shown here is derived from an EMBL/GenBank/DDBJ whole genome shotgun (WGS) entry which is preliminary data.</text>
</comment>
<dbReference type="Pfam" id="PF23446">
    <property type="entry name" value="LysM1_NFP_LYK"/>
    <property type="match status" value="1"/>
</dbReference>
<gene>
    <name evidence="3" type="primary">LYK5_5</name>
    <name evidence="3" type="ORF">CFP56_014423</name>
</gene>
<feature type="chain" id="PRO_5043844379" evidence="1">
    <location>
        <begin position="18"/>
        <end position="454"/>
    </location>
</feature>
<keyword evidence="4" id="KW-1185">Reference proteome</keyword>
<keyword evidence="1" id="KW-0732">Signal</keyword>
<reference evidence="3 4" key="1">
    <citation type="journal article" date="2018" name="Sci. Data">
        <title>The draft genome sequence of cork oak.</title>
        <authorList>
            <person name="Ramos A.M."/>
            <person name="Usie A."/>
            <person name="Barbosa P."/>
            <person name="Barros P.M."/>
            <person name="Capote T."/>
            <person name="Chaves I."/>
            <person name="Simoes F."/>
            <person name="Abreu I."/>
            <person name="Carrasquinho I."/>
            <person name="Faro C."/>
            <person name="Guimaraes J.B."/>
            <person name="Mendonca D."/>
            <person name="Nobrega F."/>
            <person name="Rodrigues L."/>
            <person name="Saibo N.J.M."/>
            <person name="Varela M.C."/>
            <person name="Egas C."/>
            <person name="Matos J."/>
            <person name="Miguel C.M."/>
            <person name="Oliveira M.M."/>
            <person name="Ricardo C.P."/>
            <person name="Goncalves S."/>
        </authorList>
    </citation>
    <scope>NUCLEOTIDE SEQUENCE [LARGE SCALE GENOMIC DNA]</scope>
    <source>
        <strain evidence="4">cv. HL8</strain>
    </source>
</reference>
<dbReference type="InterPro" id="IPR056562">
    <property type="entry name" value="LysM2_CERK1_LYK3_4_5"/>
</dbReference>
<dbReference type="InterPro" id="IPR011009">
    <property type="entry name" value="Kinase-like_dom_sf"/>
</dbReference>
<dbReference type="GO" id="GO:0005524">
    <property type="term" value="F:ATP binding"/>
    <property type="evidence" value="ECO:0007669"/>
    <property type="project" value="InterPro"/>
</dbReference>
<sequence>MIYLWFVIWICINSCFAQQYYDPSDCSSEPRNGSRYECQYSFQNSCTTFLVYRANRYFQTISSISDLFNLYSTEVLQQNSVTSSDEILKPGREVLVPINCFCSDPFFQANVSYKVLSNTTFSEIACGVLEGLLKSPILSGANPSQGKEPEFGSELQVPLRCARPDNFTTSTCSFGCMGIQALKKLKGEKFMFRSSLISCSQVRSSPRSANSCLSPDILVEINYSLFMYSIEDLKKATRDFSEENKIGGEVYKGLINNVEVMIQPTRFENTRWAIDLHSKINHINIVNLHGVCYGEGDFSCSYLVFEFPSNGCLRHCLSNPLQWHRRTQIAFDIATGLHYLHYCTFLPLAHLSLSSTNIFVTTNWRAKRANIGTSAALGPVKEMDSKDSVRGWVAPEYLHHGSTSEMVDIFSFGVILLELISAWEDLDGKSFKESITFLGGASEGYSCFKVTNKA</sequence>
<evidence type="ECO:0000256" key="1">
    <source>
        <dbReference type="SAM" id="SignalP"/>
    </source>
</evidence>
<dbReference type="AlphaFoldDB" id="A0AAW0KVH6"/>
<dbReference type="Gene3D" id="1.10.510.10">
    <property type="entry name" value="Transferase(Phosphotransferase) domain 1"/>
    <property type="match status" value="1"/>
</dbReference>
<feature type="domain" description="Protein kinase" evidence="2">
    <location>
        <begin position="215"/>
        <end position="454"/>
    </location>
</feature>
<dbReference type="InterPro" id="IPR000719">
    <property type="entry name" value="Prot_kinase_dom"/>
</dbReference>
<dbReference type="Proteomes" id="UP000237347">
    <property type="component" value="Unassembled WGS sequence"/>
</dbReference>
<feature type="signal peptide" evidence="1">
    <location>
        <begin position="1"/>
        <end position="17"/>
    </location>
</feature>
<evidence type="ECO:0000313" key="4">
    <source>
        <dbReference type="Proteomes" id="UP000237347"/>
    </source>
</evidence>
<evidence type="ECO:0000259" key="2">
    <source>
        <dbReference type="PROSITE" id="PS50011"/>
    </source>
</evidence>
<dbReference type="Pfam" id="PF23472">
    <property type="entry name" value="LysM2_CERK1_LYK3_4_5"/>
    <property type="match status" value="1"/>
</dbReference>
<dbReference type="InterPro" id="IPR052611">
    <property type="entry name" value="Plant_RLK_LysM"/>
</dbReference>
<dbReference type="PROSITE" id="PS50011">
    <property type="entry name" value="PROTEIN_KINASE_DOM"/>
    <property type="match status" value="1"/>
</dbReference>
<dbReference type="PANTHER" id="PTHR45927">
    <property type="entry name" value="LYSM-DOMAIN RECEPTOR-LIKE KINASE-RELATED"/>
    <property type="match status" value="1"/>
</dbReference>
<dbReference type="PANTHER" id="PTHR45927:SF10">
    <property type="entry name" value="LYSM-DOMAIN RECEPTOR-LIKE KINASE"/>
    <property type="match status" value="1"/>
</dbReference>